<protein>
    <submittedName>
        <fullName evidence="1">Uncharacterized protein</fullName>
    </submittedName>
</protein>
<dbReference type="Proteomes" id="UP001055879">
    <property type="component" value="Linkage Group LG03"/>
</dbReference>
<reference evidence="2" key="1">
    <citation type="journal article" date="2022" name="Mol. Ecol. Resour.">
        <title>The genomes of chicory, endive, great burdock and yacon provide insights into Asteraceae palaeo-polyploidization history and plant inulin production.</title>
        <authorList>
            <person name="Fan W."/>
            <person name="Wang S."/>
            <person name="Wang H."/>
            <person name="Wang A."/>
            <person name="Jiang F."/>
            <person name="Liu H."/>
            <person name="Zhao H."/>
            <person name="Xu D."/>
            <person name="Zhang Y."/>
        </authorList>
    </citation>
    <scope>NUCLEOTIDE SEQUENCE [LARGE SCALE GENOMIC DNA]</scope>
    <source>
        <strain evidence="2">cv. Niubang</strain>
    </source>
</reference>
<evidence type="ECO:0000313" key="2">
    <source>
        <dbReference type="Proteomes" id="UP001055879"/>
    </source>
</evidence>
<organism evidence="1 2">
    <name type="scientific">Arctium lappa</name>
    <name type="common">Greater burdock</name>
    <name type="synonym">Lappa major</name>
    <dbReference type="NCBI Taxonomy" id="4217"/>
    <lineage>
        <taxon>Eukaryota</taxon>
        <taxon>Viridiplantae</taxon>
        <taxon>Streptophyta</taxon>
        <taxon>Embryophyta</taxon>
        <taxon>Tracheophyta</taxon>
        <taxon>Spermatophyta</taxon>
        <taxon>Magnoliopsida</taxon>
        <taxon>eudicotyledons</taxon>
        <taxon>Gunneridae</taxon>
        <taxon>Pentapetalae</taxon>
        <taxon>asterids</taxon>
        <taxon>campanulids</taxon>
        <taxon>Asterales</taxon>
        <taxon>Asteraceae</taxon>
        <taxon>Carduoideae</taxon>
        <taxon>Cardueae</taxon>
        <taxon>Arctiinae</taxon>
        <taxon>Arctium</taxon>
    </lineage>
</organism>
<keyword evidence="2" id="KW-1185">Reference proteome</keyword>
<reference evidence="1 2" key="2">
    <citation type="journal article" date="2022" name="Mol. Ecol. Resour.">
        <title>The genomes of chicory, endive, great burdock and yacon provide insights into Asteraceae paleo-polyploidization history and plant inulin production.</title>
        <authorList>
            <person name="Fan W."/>
            <person name="Wang S."/>
            <person name="Wang H."/>
            <person name="Wang A."/>
            <person name="Jiang F."/>
            <person name="Liu H."/>
            <person name="Zhao H."/>
            <person name="Xu D."/>
            <person name="Zhang Y."/>
        </authorList>
    </citation>
    <scope>NUCLEOTIDE SEQUENCE [LARGE SCALE GENOMIC DNA]</scope>
    <source>
        <strain evidence="2">cv. Niubang</strain>
    </source>
</reference>
<dbReference type="EMBL" id="CM042049">
    <property type="protein sequence ID" value="KAI3748206.1"/>
    <property type="molecule type" value="Genomic_DNA"/>
</dbReference>
<proteinExistence type="predicted"/>
<evidence type="ECO:0000313" key="1">
    <source>
        <dbReference type="EMBL" id="KAI3748206.1"/>
    </source>
</evidence>
<name>A0ACB9DP32_ARCLA</name>
<accession>A0ACB9DP32</accession>
<gene>
    <name evidence="1" type="ORF">L6452_11139</name>
</gene>
<comment type="caution">
    <text evidence="1">The sequence shown here is derived from an EMBL/GenBank/DDBJ whole genome shotgun (WGS) entry which is preliminary data.</text>
</comment>
<sequence>MNPCILVSALKKGPRLEEYENEIVCCKFYEGEGKREVSRIVCHRLTALPSRNSFSLSLSRSHSLNLYFDFTLTAFSDCNWIRSTNKTP</sequence>